<keyword evidence="1" id="KW-0472">Membrane</keyword>
<dbReference type="RefSeq" id="WP_309867408.1">
    <property type="nucleotide sequence ID" value="NZ_JAVDQG010000006.1"/>
</dbReference>
<comment type="caution">
    <text evidence="2">The sequence shown here is derived from an EMBL/GenBank/DDBJ whole genome shotgun (WGS) entry which is preliminary data.</text>
</comment>
<feature type="transmembrane region" description="Helical" evidence="1">
    <location>
        <begin position="168"/>
        <end position="188"/>
    </location>
</feature>
<name>A0ABU1IR44_9BACL</name>
<gene>
    <name evidence="2" type="ORF">JOE21_002903</name>
</gene>
<keyword evidence="3" id="KW-1185">Reference proteome</keyword>
<keyword evidence="1" id="KW-0812">Transmembrane</keyword>
<evidence type="ECO:0000313" key="3">
    <source>
        <dbReference type="Proteomes" id="UP001185012"/>
    </source>
</evidence>
<feature type="transmembrane region" description="Helical" evidence="1">
    <location>
        <begin position="126"/>
        <end position="148"/>
    </location>
</feature>
<reference evidence="2 3" key="1">
    <citation type="submission" date="2023-07" db="EMBL/GenBank/DDBJ databases">
        <title>Genomic Encyclopedia of Type Strains, Phase IV (KMG-IV): sequencing the most valuable type-strain genomes for metagenomic binning, comparative biology and taxonomic classification.</title>
        <authorList>
            <person name="Goeker M."/>
        </authorList>
    </citation>
    <scope>NUCLEOTIDE SEQUENCE [LARGE SCALE GENOMIC DNA]</scope>
    <source>
        <strain evidence="2 3">DSM 45903</strain>
    </source>
</reference>
<evidence type="ECO:0000256" key="1">
    <source>
        <dbReference type="SAM" id="Phobius"/>
    </source>
</evidence>
<feature type="transmembrane region" description="Helical" evidence="1">
    <location>
        <begin position="90"/>
        <end position="114"/>
    </location>
</feature>
<accession>A0ABU1IR44</accession>
<keyword evidence="1" id="KW-1133">Transmembrane helix</keyword>
<organism evidence="2 3">
    <name type="scientific">Desmospora profundinema</name>
    <dbReference type="NCBI Taxonomy" id="1571184"/>
    <lineage>
        <taxon>Bacteria</taxon>
        <taxon>Bacillati</taxon>
        <taxon>Bacillota</taxon>
        <taxon>Bacilli</taxon>
        <taxon>Bacillales</taxon>
        <taxon>Thermoactinomycetaceae</taxon>
        <taxon>Desmospora</taxon>
    </lineage>
</organism>
<protein>
    <submittedName>
        <fullName evidence="2">Uncharacterized protein</fullName>
    </submittedName>
</protein>
<dbReference type="EMBL" id="JAVDQG010000006">
    <property type="protein sequence ID" value="MDR6226893.1"/>
    <property type="molecule type" value="Genomic_DNA"/>
</dbReference>
<proteinExistence type="predicted"/>
<evidence type="ECO:0000313" key="2">
    <source>
        <dbReference type="EMBL" id="MDR6226893.1"/>
    </source>
</evidence>
<dbReference type="Proteomes" id="UP001185012">
    <property type="component" value="Unassembled WGS sequence"/>
</dbReference>
<sequence>MEQWTFMGRSVLPYEVDRTVRNDFPSTGWSPSWPRREQVDGDWYYCLPRTEEPWWVVIRQDGKALSEQEAKRIWRGRTGRGCLSNVFRGLIGLLFGLAGFVVYILFALVVGGQLGVEGDIVTEPHGITLFLAIFYFFLFALWGASFAFPKSWCWLEVARKRRLLGGMLAAILVSLPIGTVFASTYEVYMEDGILYSDVGEWGKQKKVAWADLEEVNLQVENWEYGPDLVVESVTREGRTFKWSGSFREDGETFLSINQAAFAQGANMTVEWLNGEQLFYINEAFGDDVRQFFYEVAQDFEKRYPDDPRAVKNRNRE</sequence>